<dbReference type="EC" id="6.3.4.19" evidence="1"/>
<evidence type="ECO:0000256" key="1">
    <source>
        <dbReference type="ARBA" id="ARBA00013267"/>
    </source>
</evidence>
<keyword evidence="3" id="KW-0819">tRNA processing</keyword>
<feature type="compositionally biased region" description="Basic and acidic residues" evidence="7">
    <location>
        <begin position="617"/>
        <end position="629"/>
    </location>
</feature>
<dbReference type="InterPro" id="IPR011063">
    <property type="entry name" value="TilS/TtcA_N"/>
</dbReference>
<dbReference type="PANTHER" id="PTHR43033">
    <property type="entry name" value="TRNA(ILE)-LYSIDINE SYNTHASE-RELATED"/>
    <property type="match status" value="1"/>
</dbReference>
<feature type="domain" description="tRNA(Ile)-lysidine/2-thiocytidine synthase N-terminal" evidence="8">
    <location>
        <begin position="286"/>
        <end position="332"/>
    </location>
</feature>
<dbReference type="Gene3D" id="3.40.50.620">
    <property type="entry name" value="HUPs"/>
    <property type="match status" value="1"/>
</dbReference>
<evidence type="ECO:0000256" key="6">
    <source>
        <dbReference type="ARBA" id="ARBA00048539"/>
    </source>
</evidence>
<dbReference type="AlphaFoldDB" id="A0AAJ0CA11"/>
<evidence type="ECO:0000313" key="10">
    <source>
        <dbReference type="Proteomes" id="UP001244011"/>
    </source>
</evidence>
<dbReference type="CDD" id="cd01992">
    <property type="entry name" value="TilS_N"/>
    <property type="match status" value="1"/>
</dbReference>
<evidence type="ECO:0000313" key="9">
    <source>
        <dbReference type="EMBL" id="KAK1772899.1"/>
    </source>
</evidence>
<dbReference type="GO" id="GO:0032267">
    <property type="term" value="F:tRNA(Ile)-lysidine synthase activity"/>
    <property type="evidence" value="ECO:0007669"/>
    <property type="project" value="UniProtKB-EC"/>
</dbReference>
<dbReference type="InterPro" id="IPR012094">
    <property type="entry name" value="tRNA_Ile_lys_synt"/>
</dbReference>
<dbReference type="RefSeq" id="XP_060289112.1">
    <property type="nucleotide sequence ID" value="XM_060423654.1"/>
</dbReference>
<comment type="caution">
    <text evidence="9">The sequence shown here is derived from an EMBL/GenBank/DDBJ whole genome shotgun (WGS) entry which is preliminary data.</text>
</comment>
<dbReference type="SUPFAM" id="SSF52402">
    <property type="entry name" value="Adenine nucleotide alpha hydrolases-like"/>
    <property type="match status" value="1"/>
</dbReference>
<reference evidence="9" key="1">
    <citation type="submission" date="2023-06" db="EMBL/GenBank/DDBJ databases">
        <title>Genome-scale phylogeny and comparative genomics of the fungal order Sordariales.</title>
        <authorList>
            <consortium name="Lawrence Berkeley National Laboratory"/>
            <person name="Hensen N."/>
            <person name="Bonometti L."/>
            <person name="Westerberg I."/>
            <person name="Brannstrom I.O."/>
            <person name="Guillou S."/>
            <person name="Cros-Aarteil S."/>
            <person name="Calhoun S."/>
            <person name="Haridas S."/>
            <person name="Kuo A."/>
            <person name="Mondo S."/>
            <person name="Pangilinan J."/>
            <person name="Riley R."/>
            <person name="Labutti K."/>
            <person name="Andreopoulos B."/>
            <person name="Lipzen A."/>
            <person name="Chen C."/>
            <person name="Yanf M."/>
            <person name="Daum C."/>
            <person name="Ng V."/>
            <person name="Clum A."/>
            <person name="Steindorff A."/>
            <person name="Ohm R."/>
            <person name="Martin F."/>
            <person name="Silar P."/>
            <person name="Natvig D."/>
            <person name="Lalanne C."/>
            <person name="Gautier V."/>
            <person name="Ament-Velasquez S.L."/>
            <person name="Kruys A."/>
            <person name="Hutchinson M.I."/>
            <person name="Powell A.J."/>
            <person name="Barry K."/>
            <person name="Miller A.N."/>
            <person name="Grigoriev I.V."/>
            <person name="Debuchy R."/>
            <person name="Gladieux P."/>
            <person name="Thoren M.H."/>
            <person name="Johannesson H."/>
        </authorList>
    </citation>
    <scope>NUCLEOTIDE SEQUENCE</scope>
    <source>
        <strain evidence="9">8032-3</strain>
    </source>
</reference>
<dbReference type="GeneID" id="85306841"/>
<dbReference type="Proteomes" id="UP001244011">
    <property type="component" value="Unassembled WGS sequence"/>
</dbReference>
<dbReference type="InterPro" id="IPR012795">
    <property type="entry name" value="tRNA_Ile_lys_synt_N"/>
</dbReference>
<feature type="region of interest" description="Disordered" evidence="7">
    <location>
        <begin position="699"/>
        <end position="735"/>
    </location>
</feature>
<evidence type="ECO:0000256" key="2">
    <source>
        <dbReference type="ARBA" id="ARBA00022598"/>
    </source>
</evidence>
<evidence type="ECO:0000256" key="5">
    <source>
        <dbReference type="ARBA" id="ARBA00022840"/>
    </source>
</evidence>
<keyword evidence="4" id="KW-0547">Nucleotide-binding</keyword>
<feature type="compositionally biased region" description="Basic residues" evidence="7">
    <location>
        <begin position="699"/>
        <end position="714"/>
    </location>
</feature>
<keyword evidence="10" id="KW-1185">Reference proteome</keyword>
<keyword evidence="5" id="KW-0067">ATP-binding</keyword>
<feature type="domain" description="tRNA(Ile)-lysidine/2-thiocytidine synthase N-terminal" evidence="8">
    <location>
        <begin position="43"/>
        <end position="194"/>
    </location>
</feature>
<sequence length="735" mass="84304">MGTIAPVLHRSARAIGAHEFLDAVQATCPPRFPYSRGTLHRHVGLAVSGGVDSMALAYLCSQTRRWDPWFKVSDNPLSKFLVFIVDHKLRDGSSEEAMAVKKVIMEKMGLKGDILTLDWKPHLGEGVNPNEQTNVESLARRLRYRRLGSACRFTNIVSLFLAHHQDDQYETVLMRLLSGHGVRGLRGMRSATDIPECQGMHSVYQSGFIDDQMNSNPWYNMRPSMDQKRALRRKLREEIDPALLAQEIRHGLAADVDPASAAEDFGRPTKGSKWAPPLEPLDIEDGGITVYRPLLEFSKDRLIATCLENNIPWFEDHTNEDRTLTLRNAVRHLYKHHDLPVALQKPAILRLSERCNAKAAAEDAEADRLFTRVVIHDFEPNVGTMLVQLPHMPLPKVPRRCSRFRHQRRLARSRLVASILFQKLLSLVSPEPQLTPLTNLQSLVTRLFPSLAEDGEGSAATGSLEPKAFVVCGVHFVPLVGDHPLRWYLSRSPHPSQIPRPVLEFPKLYFRHRYRASPEKWKFTTWFSWQLFDGRLWIRLRHRLPFRLQVRPFEAEFSKPFREGLADDEARENLAAMLRKYAPGKVRYTLPAIYSKGNIEALLRGASYWYEGSVDDGKPPAGAEKDMERQVTAPGESNKSLISSRWDIENAKSRELHMLALPTLGVYLDGLENWLQWEVRYRKVDLGFLGKSMTENVREHRRRGWHQKPKKPRSHLWNPSRASQRRNTYVCRRAR</sequence>
<dbReference type="HAMAP" id="MF_01161">
    <property type="entry name" value="tRNA_Ile_lys_synt"/>
    <property type="match status" value="1"/>
</dbReference>
<dbReference type="InterPro" id="IPR014729">
    <property type="entry name" value="Rossmann-like_a/b/a_fold"/>
</dbReference>
<organism evidence="9 10">
    <name type="scientific">Phialemonium atrogriseum</name>
    <dbReference type="NCBI Taxonomy" id="1093897"/>
    <lineage>
        <taxon>Eukaryota</taxon>
        <taxon>Fungi</taxon>
        <taxon>Dikarya</taxon>
        <taxon>Ascomycota</taxon>
        <taxon>Pezizomycotina</taxon>
        <taxon>Sordariomycetes</taxon>
        <taxon>Sordariomycetidae</taxon>
        <taxon>Cephalothecales</taxon>
        <taxon>Cephalothecaceae</taxon>
        <taxon>Phialemonium</taxon>
    </lineage>
</organism>
<feature type="region of interest" description="Disordered" evidence="7">
    <location>
        <begin position="617"/>
        <end position="636"/>
    </location>
</feature>
<evidence type="ECO:0000256" key="4">
    <source>
        <dbReference type="ARBA" id="ARBA00022741"/>
    </source>
</evidence>
<dbReference type="Pfam" id="PF01171">
    <property type="entry name" value="ATP_bind_3"/>
    <property type="match status" value="2"/>
</dbReference>
<evidence type="ECO:0000256" key="3">
    <source>
        <dbReference type="ARBA" id="ARBA00022694"/>
    </source>
</evidence>
<keyword evidence="2" id="KW-0436">Ligase</keyword>
<accession>A0AAJ0CA11</accession>
<dbReference type="GO" id="GO:0008033">
    <property type="term" value="P:tRNA processing"/>
    <property type="evidence" value="ECO:0007669"/>
    <property type="project" value="UniProtKB-KW"/>
</dbReference>
<evidence type="ECO:0000256" key="7">
    <source>
        <dbReference type="SAM" id="MobiDB-lite"/>
    </source>
</evidence>
<dbReference type="PANTHER" id="PTHR43033:SF1">
    <property type="entry name" value="TRNA(ILE)-LYSIDINE SYNTHASE-RELATED"/>
    <property type="match status" value="1"/>
</dbReference>
<dbReference type="NCBIfam" id="TIGR02432">
    <property type="entry name" value="lysidine_TilS_N"/>
    <property type="match status" value="1"/>
</dbReference>
<gene>
    <name evidence="9" type="ORF">QBC33DRAFT_32935</name>
</gene>
<dbReference type="GO" id="GO:0005524">
    <property type="term" value="F:ATP binding"/>
    <property type="evidence" value="ECO:0007669"/>
    <property type="project" value="UniProtKB-KW"/>
</dbReference>
<protein>
    <recommendedName>
        <fullName evidence="1">tRNA(Ile)-lysidine synthetase</fullName>
        <ecNumber evidence="1">6.3.4.19</ecNumber>
    </recommendedName>
</protein>
<dbReference type="EMBL" id="MU838997">
    <property type="protein sequence ID" value="KAK1772899.1"/>
    <property type="molecule type" value="Genomic_DNA"/>
</dbReference>
<name>A0AAJ0CA11_9PEZI</name>
<evidence type="ECO:0000259" key="8">
    <source>
        <dbReference type="Pfam" id="PF01171"/>
    </source>
</evidence>
<comment type="catalytic activity">
    <reaction evidence="6">
        <text>cytidine(34) in tRNA(Ile2) + L-lysine + ATP = lysidine(34) in tRNA(Ile2) + AMP + diphosphate + H(+)</text>
        <dbReference type="Rhea" id="RHEA:43744"/>
        <dbReference type="Rhea" id="RHEA-COMP:10625"/>
        <dbReference type="Rhea" id="RHEA-COMP:10670"/>
        <dbReference type="ChEBI" id="CHEBI:15378"/>
        <dbReference type="ChEBI" id="CHEBI:30616"/>
        <dbReference type="ChEBI" id="CHEBI:32551"/>
        <dbReference type="ChEBI" id="CHEBI:33019"/>
        <dbReference type="ChEBI" id="CHEBI:82748"/>
        <dbReference type="ChEBI" id="CHEBI:83665"/>
        <dbReference type="ChEBI" id="CHEBI:456215"/>
        <dbReference type="EC" id="6.3.4.19"/>
    </reaction>
</comment>
<proteinExistence type="inferred from homology"/>